<comment type="similarity">
    <text evidence="6">Belongs to the glycosyl hydrolase 13 family. GlgE subfamily.</text>
</comment>
<dbReference type="Gene3D" id="3.20.20.80">
    <property type="entry name" value="Glycosidases"/>
    <property type="match status" value="1"/>
</dbReference>
<name>A0A6J4VDE9_9BACT</name>
<feature type="binding site" evidence="6">
    <location>
        <position position="265"/>
    </location>
    <ligand>
        <name>alpha-maltose 1-phosphate</name>
        <dbReference type="ChEBI" id="CHEBI:63576"/>
    </ligand>
</feature>
<keyword evidence="3 6" id="KW-0808">Transferase</keyword>
<reference evidence="8" key="1">
    <citation type="submission" date="2020-02" db="EMBL/GenBank/DDBJ databases">
        <authorList>
            <person name="Meier V. D."/>
        </authorList>
    </citation>
    <scope>NUCLEOTIDE SEQUENCE</scope>
    <source>
        <strain evidence="8">AVDCRST_MAG18</strain>
    </source>
</reference>
<dbReference type="Pfam" id="PF21702">
    <property type="entry name" value="GLGE_C"/>
    <property type="match status" value="1"/>
</dbReference>
<evidence type="ECO:0000256" key="5">
    <source>
        <dbReference type="ARBA" id="ARBA00048735"/>
    </source>
</evidence>
<feature type="site" description="Transition state stabilizer" evidence="6">
    <location>
        <position position="483"/>
    </location>
</feature>
<organism evidence="8">
    <name type="scientific">uncultured Thermomicrobiales bacterium</name>
    <dbReference type="NCBI Taxonomy" id="1645740"/>
    <lineage>
        <taxon>Bacteria</taxon>
        <taxon>Pseudomonadati</taxon>
        <taxon>Thermomicrobiota</taxon>
        <taxon>Thermomicrobia</taxon>
        <taxon>Thermomicrobiales</taxon>
        <taxon>environmental samples</taxon>
    </lineage>
</organism>
<dbReference type="InterPro" id="IPR026585">
    <property type="entry name" value="GlgE"/>
</dbReference>
<comment type="catalytic activity">
    <reaction evidence="5 6">
        <text>alpha-maltose 1-phosphate + [(1-&gt;4)-alpha-D-glucosyl](n) = [(1-&gt;4)-alpha-D-glucosyl](n+2) + phosphate</text>
        <dbReference type="Rhea" id="RHEA:42692"/>
        <dbReference type="Rhea" id="RHEA-COMP:9584"/>
        <dbReference type="Rhea" id="RHEA-COMP:10183"/>
        <dbReference type="ChEBI" id="CHEBI:15444"/>
        <dbReference type="ChEBI" id="CHEBI:43474"/>
        <dbReference type="ChEBI" id="CHEBI:63576"/>
        <dbReference type="EC" id="2.4.99.16"/>
    </reaction>
</comment>
<feature type="binding site" evidence="6">
    <location>
        <position position="325"/>
    </location>
    <ligand>
        <name>alpha-maltose 1-phosphate</name>
        <dbReference type="ChEBI" id="CHEBI:63576"/>
    </ligand>
</feature>
<keyword evidence="2 6" id="KW-0328">Glycosyltransferase</keyword>
<evidence type="ECO:0000256" key="6">
    <source>
        <dbReference type="HAMAP-Rule" id="MF_02124"/>
    </source>
</evidence>
<evidence type="ECO:0000256" key="3">
    <source>
        <dbReference type="ARBA" id="ARBA00022679"/>
    </source>
</evidence>
<comment type="function">
    <text evidence="6">Maltosyltransferase that uses maltose 1-phosphate (M1P) as the sugar donor to elongate linear or branched alpha-(1-&gt;4)-glucans. Is involved in a branched alpha-glucan biosynthetic pathway from trehalose, together with TreS, Mak and GlgB.</text>
</comment>
<keyword evidence="8" id="KW-0326">Glycosidase</keyword>
<dbReference type="InterPro" id="IPR049171">
    <property type="entry name" value="GLGE_C"/>
</dbReference>
<accession>A0A6J4VDE9</accession>
<feature type="binding site" evidence="6">
    <location>
        <position position="397"/>
    </location>
    <ligand>
        <name>alpha-maltose 1-phosphate</name>
        <dbReference type="ChEBI" id="CHEBI:63576"/>
    </ligand>
</feature>
<feature type="active site" description="Proton donor" evidence="6">
    <location>
        <position position="425"/>
    </location>
</feature>
<dbReference type="EMBL" id="CADCWN010000179">
    <property type="protein sequence ID" value="CAA9574483.1"/>
    <property type="molecule type" value="Genomic_DNA"/>
</dbReference>
<dbReference type="CDD" id="cd11344">
    <property type="entry name" value="AmyAc_GlgE_like"/>
    <property type="match status" value="1"/>
</dbReference>
<dbReference type="Gene3D" id="2.60.40.1180">
    <property type="entry name" value="Golgi alpha-mannosidase II"/>
    <property type="match status" value="1"/>
</dbReference>
<evidence type="ECO:0000259" key="7">
    <source>
        <dbReference type="SMART" id="SM00642"/>
    </source>
</evidence>
<dbReference type="Gene3D" id="2.60.40.10">
    <property type="entry name" value="Immunoglobulins"/>
    <property type="match status" value="1"/>
</dbReference>
<dbReference type="InterPro" id="IPR021828">
    <property type="entry name" value="GlgE_dom_N/S"/>
</dbReference>
<feature type="domain" description="Glycosyl hydrolase family 13 catalytic" evidence="7">
    <location>
        <begin position="217"/>
        <end position="543"/>
    </location>
</feature>
<dbReference type="Pfam" id="PF11896">
    <property type="entry name" value="GlgE_dom_N_S"/>
    <property type="match status" value="1"/>
</dbReference>
<dbReference type="SUPFAM" id="SSF51445">
    <property type="entry name" value="(Trans)glycosidases"/>
    <property type="match status" value="1"/>
</dbReference>
<dbReference type="Gene3D" id="1.20.58.80">
    <property type="entry name" value="Phosphotransferase system, lactose/cellobiose-type IIA subunit"/>
    <property type="match status" value="1"/>
</dbReference>
<dbReference type="PANTHER" id="PTHR47786">
    <property type="entry name" value="ALPHA-1,4-GLUCAN:MALTOSE-1-PHOSPHATE MALTOSYLTRANSFERASE"/>
    <property type="match status" value="1"/>
</dbReference>
<evidence type="ECO:0000313" key="8">
    <source>
        <dbReference type="EMBL" id="CAA9574483.1"/>
    </source>
</evidence>
<dbReference type="EC" id="2.4.99.16" evidence="6"/>
<dbReference type="AlphaFoldDB" id="A0A6J4VDE9"/>
<dbReference type="InterPro" id="IPR017853">
    <property type="entry name" value="GH"/>
</dbReference>
<protein>
    <recommendedName>
        <fullName evidence="6">Alpha-1,4-glucan:maltose-1-phosphate maltosyltransferase</fullName>
        <shortName evidence="6">GMPMT</shortName>
        <ecNumber evidence="6">2.4.99.16</ecNumber>
    </recommendedName>
    <alternativeName>
        <fullName evidence="6">(1-&gt;4)-alpha-D-glucan:maltose-1-phosphate alpha-D-maltosyltransferase</fullName>
    </alternativeName>
</protein>
<evidence type="ECO:0000256" key="2">
    <source>
        <dbReference type="ARBA" id="ARBA00022676"/>
    </source>
</evidence>
<dbReference type="PANTHER" id="PTHR47786:SF2">
    <property type="entry name" value="GLYCOSYL HYDROLASE FAMILY 13 CATALYTIC DOMAIN-CONTAINING PROTEIN"/>
    <property type="match status" value="1"/>
</dbReference>
<comment type="subunit">
    <text evidence="1 6">Homodimer.</text>
</comment>
<dbReference type="InterPro" id="IPR013783">
    <property type="entry name" value="Ig-like_fold"/>
</dbReference>
<keyword evidence="4 6" id="KW-0119">Carbohydrate metabolism</keyword>
<feature type="binding site" evidence="6">
    <location>
        <position position="360"/>
    </location>
    <ligand>
        <name>alpha-maltose 1-phosphate</name>
        <dbReference type="ChEBI" id="CHEBI:63576"/>
    </ligand>
</feature>
<dbReference type="HAMAP" id="MF_02124">
    <property type="entry name" value="GlgE"/>
    <property type="match status" value="1"/>
</dbReference>
<dbReference type="InterPro" id="IPR013780">
    <property type="entry name" value="Glyco_hydro_b"/>
</dbReference>
<dbReference type="GO" id="GO:0004553">
    <property type="term" value="F:hydrolase activity, hydrolyzing O-glycosyl compounds"/>
    <property type="evidence" value="ECO:0007669"/>
    <property type="project" value="InterPro"/>
</dbReference>
<sequence length="666" mass="74705">MTTTIANLDTAAGGRTAPENAARVIIAEVRPHLGGGRHAIKRVVGERLRVSADILKEGHDTLAAEVRHRALPAGAWRHTPLAFSYEDDEWSAEIPLGPVGLTEYTVAAWTERYASWAEELRRKVGAGVSVASEILEGEALVRACAGRATGDAARRLAAYADSLRAATDGPTAAQIALSPELRELATAAEERDDLTEYRQPLRVIVDRELARFGAWYEIFPRSQGKVPGQGATFIEAIERIPAIKAMGFDILYLCPIHPIGHTNRKGRNNSLVAAPGDVGSPWAIGNQFGGHDAVNPDLGTIDDFDAFVAAARAAGLEIALDIAIQCSPDHPYVREHPEWFRRRPDGTIKYAENPPKKYEDIVALDMWCDDYVNLWHELKRVFLHWLAHGVEIFRIDNPHTKPIAFWEWLIAEVKRDYPGAIFLAEAFTRPKRVQELAKIGFTQSYHYFTWRNTRQELEEYLTDLTQTAQTEYLRPNFFTNTQDILTEYLQTGGRPAFKVRVALAATSSPTYGVYSGFELIENTPLHPGREEYLDSEKYEVRVRDWQAPGNIVGYIRRLNEIRNENPALRLWTNLAFHNADNGAILAYSKVSPDGANRLLVVLNLDPFNAQAAWIRLDGAALGIDEGSYYMMHDLLTDARWPWQGLSGWVRLDPQGEPVHILRLEQY</sequence>
<dbReference type="SMART" id="SM00642">
    <property type="entry name" value="Aamy"/>
    <property type="match status" value="1"/>
</dbReference>
<feature type="binding site" evidence="6">
    <location>
        <begin position="537"/>
        <end position="538"/>
    </location>
    <ligand>
        <name>alpha-maltose 1-phosphate</name>
        <dbReference type="ChEBI" id="CHEBI:63576"/>
    </ligand>
</feature>
<feature type="active site" description="Nucleophile" evidence="6">
    <location>
        <position position="396"/>
    </location>
</feature>
<keyword evidence="8" id="KW-0378">Hydrolase</keyword>
<dbReference type="InterPro" id="IPR006047">
    <property type="entry name" value="GH13_cat_dom"/>
</dbReference>
<gene>
    <name evidence="6" type="primary">glgE</name>
    <name evidence="8" type="ORF">AVDCRST_MAG18-2383</name>
</gene>
<proteinExistence type="inferred from homology"/>
<evidence type="ECO:0000256" key="4">
    <source>
        <dbReference type="ARBA" id="ARBA00023277"/>
    </source>
</evidence>
<evidence type="ECO:0000256" key="1">
    <source>
        <dbReference type="ARBA" id="ARBA00011738"/>
    </source>
</evidence>
<dbReference type="GO" id="GO:0016758">
    <property type="term" value="F:hexosyltransferase activity"/>
    <property type="evidence" value="ECO:0007669"/>
    <property type="project" value="UniProtKB-UniRule"/>
</dbReference>
<dbReference type="GO" id="GO:0030979">
    <property type="term" value="P:alpha-glucan biosynthetic process"/>
    <property type="evidence" value="ECO:0007669"/>
    <property type="project" value="UniProtKB-UniRule"/>
</dbReference>